<dbReference type="AlphaFoldDB" id="A0A0F9DP21"/>
<comment type="caution">
    <text evidence="1">The sequence shown here is derived from an EMBL/GenBank/DDBJ whole genome shotgun (WGS) entry which is preliminary data.</text>
</comment>
<gene>
    <name evidence="1" type="ORF">LCGC14_2174290</name>
</gene>
<accession>A0A0F9DP21</accession>
<feature type="non-terminal residue" evidence="1">
    <location>
        <position position="526"/>
    </location>
</feature>
<dbReference type="Pfam" id="PF13692">
    <property type="entry name" value="Glyco_trans_1_4"/>
    <property type="match status" value="1"/>
</dbReference>
<protein>
    <submittedName>
        <fullName evidence="1">Uncharacterized protein</fullName>
    </submittedName>
</protein>
<organism evidence="1">
    <name type="scientific">marine sediment metagenome</name>
    <dbReference type="NCBI Taxonomy" id="412755"/>
    <lineage>
        <taxon>unclassified sequences</taxon>
        <taxon>metagenomes</taxon>
        <taxon>ecological metagenomes</taxon>
    </lineage>
</organism>
<dbReference type="EMBL" id="LAZR01028140">
    <property type="protein sequence ID" value="KKL63518.1"/>
    <property type="molecule type" value="Genomic_DNA"/>
</dbReference>
<proteinExistence type="predicted"/>
<name>A0A0F9DP21_9ZZZZ</name>
<sequence>MSDPLKFVNYFNHTIEADTIATSGLYTSTSITGFRSNATFVPDATRTNYAYCVGNRVTELDVTMAAAASQNFDPIQMNFNIIGANPTSTSTVNLIYQQLTHDTTAMANLRLKGADWTMTINKNHQDAYIYQGEIDYGAAAVTVGGEVGVGCFTLNASAGAVTGNLRGLIVNVYGAGLPSTTSIGVEVRTDGGSATLAEGIRIWSVGANSITTGIGFRGDIGIALDFVNATFTPDTNRTDIAFALGSRATELDISMAGAATQNFDPVQFNVNIIGTEPTNASTVNLIYSNITHDTTDMTYLRLKCADWNITINKEVQDAYVYQGEIDYGAAATSVNGESAVMSLNMNAGTGAVTGNLRGLIVNCYGAGLPSSTSIGIEVRSDGGTATLAEGIRIWKVGGNTITTGIRFGSAMTNLYRIPVAGTAPTISGVDNYADAEGSIKILVGSTAKYLHYWPNADAAKFFVKDILPLIKKEIPDVQLNIVGSNPVPDVAILDKLPGVKVFANVLDTKPYIAGAAVAIAPIRSGS</sequence>
<evidence type="ECO:0000313" key="1">
    <source>
        <dbReference type="EMBL" id="KKL63518.1"/>
    </source>
</evidence>
<reference evidence="1" key="1">
    <citation type="journal article" date="2015" name="Nature">
        <title>Complex archaea that bridge the gap between prokaryotes and eukaryotes.</title>
        <authorList>
            <person name="Spang A."/>
            <person name="Saw J.H."/>
            <person name="Jorgensen S.L."/>
            <person name="Zaremba-Niedzwiedzka K."/>
            <person name="Martijn J."/>
            <person name="Lind A.E."/>
            <person name="van Eijk R."/>
            <person name="Schleper C."/>
            <person name="Guy L."/>
            <person name="Ettema T.J."/>
        </authorList>
    </citation>
    <scope>NUCLEOTIDE SEQUENCE</scope>
</reference>